<dbReference type="Gene3D" id="3.40.50.1700">
    <property type="entry name" value="Glycoside hydrolase family 3 C-terminal domain"/>
    <property type="match status" value="1"/>
</dbReference>
<dbReference type="GO" id="GO:0005975">
    <property type="term" value="P:carbohydrate metabolic process"/>
    <property type="evidence" value="ECO:0007669"/>
    <property type="project" value="InterPro"/>
</dbReference>
<dbReference type="GO" id="GO:0004553">
    <property type="term" value="F:hydrolase activity, hydrolyzing O-glycosyl compounds"/>
    <property type="evidence" value="ECO:0007669"/>
    <property type="project" value="InterPro"/>
</dbReference>
<sequence>MPSTTRLSDWIDHENVTVIVIAHLPGQDSGNSLVPVLWGETSPASSLILLPLAKNESDYAPNTITTDYVFFLHADGRPLPRSSTTIGSCTVHSLKARWTSRCVRWAVSKSLIWLRVRKCNV</sequence>
<organism evidence="2 3">
    <name type="scientific">Roridomyces roridus</name>
    <dbReference type="NCBI Taxonomy" id="1738132"/>
    <lineage>
        <taxon>Eukaryota</taxon>
        <taxon>Fungi</taxon>
        <taxon>Dikarya</taxon>
        <taxon>Basidiomycota</taxon>
        <taxon>Agaricomycotina</taxon>
        <taxon>Agaricomycetes</taxon>
        <taxon>Agaricomycetidae</taxon>
        <taxon>Agaricales</taxon>
        <taxon>Marasmiineae</taxon>
        <taxon>Mycenaceae</taxon>
        <taxon>Roridomyces</taxon>
    </lineage>
</organism>
<dbReference type="SUPFAM" id="SSF52279">
    <property type="entry name" value="Beta-D-glucan exohydrolase, C-terminal domain"/>
    <property type="match status" value="1"/>
</dbReference>
<proteinExistence type="predicted"/>
<name>A0AAD7B526_9AGAR</name>
<accession>A0AAD7B526</accession>
<dbReference type="Proteomes" id="UP001221142">
    <property type="component" value="Unassembled WGS sequence"/>
</dbReference>
<dbReference type="EMBL" id="JARKIF010000034">
    <property type="protein sequence ID" value="KAJ7610866.1"/>
    <property type="molecule type" value="Genomic_DNA"/>
</dbReference>
<keyword evidence="1" id="KW-0378">Hydrolase</keyword>
<evidence type="ECO:0000313" key="3">
    <source>
        <dbReference type="Proteomes" id="UP001221142"/>
    </source>
</evidence>
<protein>
    <submittedName>
        <fullName evidence="2">Uncharacterized protein</fullName>
    </submittedName>
</protein>
<keyword evidence="3" id="KW-1185">Reference proteome</keyword>
<dbReference type="AlphaFoldDB" id="A0AAD7B526"/>
<dbReference type="InterPro" id="IPR036881">
    <property type="entry name" value="Glyco_hydro_3_C_sf"/>
</dbReference>
<evidence type="ECO:0000256" key="1">
    <source>
        <dbReference type="ARBA" id="ARBA00022801"/>
    </source>
</evidence>
<comment type="caution">
    <text evidence="2">The sequence shown here is derived from an EMBL/GenBank/DDBJ whole genome shotgun (WGS) entry which is preliminary data.</text>
</comment>
<gene>
    <name evidence="2" type="ORF">FB45DRAFT_326715</name>
</gene>
<evidence type="ECO:0000313" key="2">
    <source>
        <dbReference type="EMBL" id="KAJ7610866.1"/>
    </source>
</evidence>
<reference evidence="2" key="1">
    <citation type="submission" date="2023-03" db="EMBL/GenBank/DDBJ databases">
        <title>Massive genome expansion in bonnet fungi (Mycena s.s.) driven by repeated elements and novel gene families across ecological guilds.</title>
        <authorList>
            <consortium name="Lawrence Berkeley National Laboratory"/>
            <person name="Harder C.B."/>
            <person name="Miyauchi S."/>
            <person name="Viragh M."/>
            <person name="Kuo A."/>
            <person name="Thoen E."/>
            <person name="Andreopoulos B."/>
            <person name="Lu D."/>
            <person name="Skrede I."/>
            <person name="Drula E."/>
            <person name="Henrissat B."/>
            <person name="Morin E."/>
            <person name="Kohler A."/>
            <person name="Barry K."/>
            <person name="LaButti K."/>
            <person name="Morin E."/>
            <person name="Salamov A."/>
            <person name="Lipzen A."/>
            <person name="Mereny Z."/>
            <person name="Hegedus B."/>
            <person name="Baldrian P."/>
            <person name="Stursova M."/>
            <person name="Weitz H."/>
            <person name="Taylor A."/>
            <person name="Grigoriev I.V."/>
            <person name="Nagy L.G."/>
            <person name="Martin F."/>
            <person name="Kauserud H."/>
        </authorList>
    </citation>
    <scope>NUCLEOTIDE SEQUENCE</scope>
    <source>
        <strain evidence="2">9284</strain>
    </source>
</reference>